<dbReference type="AlphaFoldDB" id="A0AAV5RLF0"/>
<gene>
    <name evidence="1" type="ORF">DASB73_032560</name>
</gene>
<protein>
    <submittedName>
        <fullName evidence="1">Whi2 protein</fullName>
    </submittedName>
</protein>
<name>A0AAV5RLF0_STABA</name>
<evidence type="ECO:0000313" key="2">
    <source>
        <dbReference type="Proteomes" id="UP001362899"/>
    </source>
</evidence>
<keyword evidence="2" id="KW-1185">Reference proteome</keyword>
<accession>A0AAV5RLF0</accession>
<proteinExistence type="predicted"/>
<comment type="caution">
    <text evidence="1">The sequence shown here is derived from an EMBL/GenBank/DDBJ whole genome shotgun (WGS) entry which is preliminary data.</text>
</comment>
<dbReference type="InterPro" id="IPR011333">
    <property type="entry name" value="SKP1/BTB/POZ_sf"/>
</dbReference>
<reference evidence="1 2" key="1">
    <citation type="journal article" date="2023" name="Elife">
        <title>Identification of key yeast species and microbe-microbe interactions impacting larval growth of Drosophila in the wild.</title>
        <authorList>
            <person name="Mure A."/>
            <person name="Sugiura Y."/>
            <person name="Maeda R."/>
            <person name="Honda K."/>
            <person name="Sakurai N."/>
            <person name="Takahashi Y."/>
            <person name="Watada M."/>
            <person name="Katoh T."/>
            <person name="Gotoh A."/>
            <person name="Gotoh Y."/>
            <person name="Taniguchi I."/>
            <person name="Nakamura K."/>
            <person name="Hayashi T."/>
            <person name="Katayama T."/>
            <person name="Uemura T."/>
            <person name="Hattori Y."/>
        </authorList>
    </citation>
    <scope>NUCLEOTIDE SEQUENCE [LARGE SCALE GENOMIC DNA]</scope>
    <source>
        <strain evidence="1 2">SB-73</strain>
    </source>
</reference>
<dbReference type="Gene3D" id="3.30.710.10">
    <property type="entry name" value="Potassium Channel Kv1.1, Chain A"/>
    <property type="match status" value="1"/>
</dbReference>
<dbReference type="Proteomes" id="UP001362899">
    <property type="component" value="Unassembled WGS sequence"/>
</dbReference>
<evidence type="ECO:0000313" key="1">
    <source>
        <dbReference type="EMBL" id="GMM52293.1"/>
    </source>
</evidence>
<dbReference type="SUPFAM" id="SSF54695">
    <property type="entry name" value="POZ domain"/>
    <property type="match status" value="1"/>
</dbReference>
<sequence length="306" mass="34514">MGDGDIITQADSAGDAELAAVVALPQVIVLNLNGTCFKIPRERLLSLPQNILFDLSTGMAQPTESEDEPDSVICVDFSPTCFKHVLDVLDDSDKDLEFIPLADFKVVSPDQGHAGAQDPEISEDEWDNDSIENAPWIEDRLLGIPEVLLHRPAYILLREDLDYYVLSDPKQDWDTTVHLKNRIGENLTCGGNNMQVFNNLRNRDVMDSPEFHLMQMLVLAGVSTDECWGVRERKPNTSKILSMKFCALKIPTEEASEDTLVSLNKLVLFWRKPAKKCWWCQFEQEDVKIHARRVWTLELCISGLAG</sequence>
<organism evidence="1 2">
    <name type="scientific">Starmerella bacillaris</name>
    <name type="common">Yeast</name>
    <name type="synonym">Candida zemplinina</name>
    <dbReference type="NCBI Taxonomy" id="1247836"/>
    <lineage>
        <taxon>Eukaryota</taxon>
        <taxon>Fungi</taxon>
        <taxon>Dikarya</taxon>
        <taxon>Ascomycota</taxon>
        <taxon>Saccharomycotina</taxon>
        <taxon>Dipodascomycetes</taxon>
        <taxon>Dipodascales</taxon>
        <taxon>Trichomonascaceae</taxon>
        <taxon>Starmerella</taxon>
    </lineage>
</organism>
<dbReference type="EMBL" id="BTGC01000008">
    <property type="protein sequence ID" value="GMM52293.1"/>
    <property type="molecule type" value="Genomic_DNA"/>
</dbReference>